<dbReference type="InterPro" id="IPR018060">
    <property type="entry name" value="HTH_AraC"/>
</dbReference>
<gene>
    <name evidence="5" type="ORF">SAMN05660909_03987</name>
</gene>
<name>A0A1H4EWS3_9BACT</name>
<evidence type="ECO:0000313" key="5">
    <source>
        <dbReference type="EMBL" id="SEA89441.1"/>
    </source>
</evidence>
<dbReference type="EMBL" id="FNRL01000021">
    <property type="protein sequence ID" value="SEA89441.1"/>
    <property type="molecule type" value="Genomic_DNA"/>
</dbReference>
<dbReference type="PROSITE" id="PS01124">
    <property type="entry name" value="HTH_ARAC_FAMILY_2"/>
    <property type="match status" value="1"/>
</dbReference>
<sequence>MTFYTSEIYRIRASVYANQAQLDTVIGIRKYIDQHFDTDLNLNLLSNARFVSKYHLLRLFKRYYGVTPKQYLTDKRIEKSKAYLREGKSVMETCFAMGFESPCSFTTLFKSRTGQRPSEFQKSATFAKSVIS</sequence>
<dbReference type="STRING" id="408074.SAMN05660909_03987"/>
<evidence type="ECO:0000259" key="4">
    <source>
        <dbReference type="PROSITE" id="PS01124"/>
    </source>
</evidence>
<dbReference type="GO" id="GO:0043565">
    <property type="term" value="F:sequence-specific DNA binding"/>
    <property type="evidence" value="ECO:0007669"/>
    <property type="project" value="InterPro"/>
</dbReference>
<keyword evidence="6" id="KW-1185">Reference proteome</keyword>
<dbReference type="Pfam" id="PF12833">
    <property type="entry name" value="HTH_18"/>
    <property type="match status" value="1"/>
</dbReference>
<evidence type="ECO:0000256" key="2">
    <source>
        <dbReference type="ARBA" id="ARBA00023125"/>
    </source>
</evidence>
<keyword evidence="2 5" id="KW-0238">DNA-binding</keyword>
<dbReference type="InterPro" id="IPR009057">
    <property type="entry name" value="Homeodomain-like_sf"/>
</dbReference>
<keyword evidence="1" id="KW-0805">Transcription regulation</keyword>
<protein>
    <submittedName>
        <fullName evidence="5">AraC-type DNA-binding protein</fullName>
    </submittedName>
</protein>
<dbReference type="SMART" id="SM00342">
    <property type="entry name" value="HTH_ARAC"/>
    <property type="match status" value="1"/>
</dbReference>
<evidence type="ECO:0000313" key="6">
    <source>
        <dbReference type="Proteomes" id="UP000199656"/>
    </source>
</evidence>
<dbReference type="Gene3D" id="1.10.10.60">
    <property type="entry name" value="Homeodomain-like"/>
    <property type="match status" value="2"/>
</dbReference>
<organism evidence="5 6">
    <name type="scientific">Chitinophaga terrae</name>
    <name type="common">ex Kim and Jung 2007</name>
    <dbReference type="NCBI Taxonomy" id="408074"/>
    <lineage>
        <taxon>Bacteria</taxon>
        <taxon>Pseudomonadati</taxon>
        <taxon>Bacteroidota</taxon>
        <taxon>Chitinophagia</taxon>
        <taxon>Chitinophagales</taxon>
        <taxon>Chitinophagaceae</taxon>
        <taxon>Chitinophaga</taxon>
    </lineage>
</organism>
<keyword evidence="3" id="KW-0804">Transcription</keyword>
<dbReference type="PANTHER" id="PTHR43280">
    <property type="entry name" value="ARAC-FAMILY TRANSCRIPTIONAL REGULATOR"/>
    <property type="match status" value="1"/>
</dbReference>
<dbReference type="PANTHER" id="PTHR43280:SF28">
    <property type="entry name" value="HTH-TYPE TRANSCRIPTIONAL ACTIVATOR RHAS"/>
    <property type="match status" value="1"/>
</dbReference>
<evidence type="ECO:0000256" key="3">
    <source>
        <dbReference type="ARBA" id="ARBA00023163"/>
    </source>
</evidence>
<dbReference type="Proteomes" id="UP000199656">
    <property type="component" value="Unassembled WGS sequence"/>
</dbReference>
<evidence type="ECO:0000256" key="1">
    <source>
        <dbReference type="ARBA" id="ARBA00023015"/>
    </source>
</evidence>
<proteinExistence type="predicted"/>
<dbReference type="SUPFAM" id="SSF46689">
    <property type="entry name" value="Homeodomain-like"/>
    <property type="match status" value="2"/>
</dbReference>
<dbReference type="OrthoDB" id="9816011at2"/>
<accession>A0A1H4EWS3</accession>
<dbReference type="GO" id="GO:0003700">
    <property type="term" value="F:DNA-binding transcription factor activity"/>
    <property type="evidence" value="ECO:0007669"/>
    <property type="project" value="InterPro"/>
</dbReference>
<reference evidence="6" key="1">
    <citation type="submission" date="2016-10" db="EMBL/GenBank/DDBJ databases">
        <authorList>
            <person name="Varghese N."/>
            <person name="Submissions S."/>
        </authorList>
    </citation>
    <scope>NUCLEOTIDE SEQUENCE [LARGE SCALE GENOMIC DNA]</scope>
    <source>
        <strain evidence="6">DSM 23920</strain>
    </source>
</reference>
<feature type="domain" description="HTH araC/xylS-type" evidence="4">
    <location>
        <begin position="26"/>
        <end position="123"/>
    </location>
</feature>
<dbReference type="AlphaFoldDB" id="A0A1H4EWS3"/>
<dbReference type="RefSeq" id="WP_089763686.1">
    <property type="nucleotide sequence ID" value="NZ_BKAT01000020.1"/>
</dbReference>